<keyword evidence="5" id="KW-0175">Coiled coil</keyword>
<evidence type="ECO:0000256" key="3">
    <source>
        <dbReference type="ARBA" id="ARBA00022525"/>
    </source>
</evidence>
<dbReference type="SMART" id="SM00035">
    <property type="entry name" value="CLa"/>
    <property type="match status" value="1"/>
</dbReference>
<evidence type="ECO:0000256" key="8">
    <source>
        <dbReference type="RuleBase" id="RU000629"/>
    </source>
</evidence>
<dbReference type="GO" id="GO:0005634">
    <property type="term" value="C:nucleus"/>
    <property type="evidence" value="ECO:0000318"/>
    <property type="project" value="GO_Central"/>
</dbReference>
<keyword evidence="4 9" id="KW-0732">Signal</keyword>
<proteinExistence type="inferred from homology"/>
<feature type="domain" description="Clusterin N-terminal" evidence="10">
    <location>
        <begin position="29"/>
        <end position="240"/>
    </location>
</feature>
<organism evidence="12 13">
    <name type="scientific">Lepisosteus oculatus</name>
    <name type="common">Spotted gar</name>
    <dbReference type="NCBI Taxonomy" id="7918"/>
    <lineage>
        <taxon>Eukaryota</taxon>
        <taxon>Metazoa</taxon>
        <taxon>Chordata</taxon>
        <taxon>Craniata</taxon>
        <taxon>Vertebrata</taxon>
        <taxon>Euteleostomi</taxon>
        <taxon>Actinopterygii</taxon>
        <taxon>Neopterygii</taxon>
        <taxon>Holostei</taxon>
        <taxon>Semionotiformes</taxon>
        <taxon>Lepisosteidae</taxon>
        <taxon>Lepisosteus</taxon>
    </lineage>
</organism>
<keyword evidence="3" id="KW-0964">Secreted</keyword>
<dbReference type="GO" id="GO:0005615">
    <property type="term" value="C:extracellular space"/>
    <property type="evidence" value="ECO:0000318"/>
    <property type="project" value="GO_Central"/>
</dbReference>
<feature type="domain" description="Clusterin C-terminal" evidence="11">
    <location>
        <begin position="252"/>
        <end position="462"/>
    </location>
</feature>
<dbReference type="InParanoid" id="W5MYL6"/>
<dbReference type="InterPro" id="IPR016015">
    <property type="entry name" value="Clusterin_C"/>
</dbReference>
<reference evidence="12" key="2">
    <citation type="submission" date="2025-08" db="UniProtKB">
        <authorList>
            <consortium name="Ensembl"/>
        </authorList>
    </citation>
    <scope>IDENTIFICATION</scope>
</reference>
<evidence type="ECO:0000259" key="11">
    <source>
        <dbReference type="SMART" id="SM00035"/>
    </source>
</evidence>
<keyword evidence="6" id="KW-1015">Disulfide bond</keyword>
<dbReference type="eggNOG" id="ENOG502QQ44">
    <property type="taxonomic scope" value="Eukaryota"/>
</dbReference>
<feature type="signal peptide" evidence="9">
    <location>
        <begin position="1"/>
        <end position="23"/>
    </location>
</feature>
<evidence type="ECO:0000256" key="6">
    <source>
        <dbReference type="ARBA" id="ARBA00023157"/>
    </source>
</evidence>
<dbReference type="AlphaFoldDB" id="W5MYL6"/>
<dbReference type="InterPro" id="IPR000753">
    <property type="entry name" value="Clusterin-like"/>
</dbReference>
<protein>
    <recommendedName>
        <fullName evidence="8">Clusterin</fullName>
    </recommendedName>
</protein>
<dbReference type="Pfam" id="PF01093">
    <property type="entry name" value="Clusterin"/>
    <property type="match status" value="1"/>
</dbReference>
<dbReference type="PANTHER" id="PTHR10970">
    <property type="entry name" value="CLUSTERIN"/>
    <property type="match status" value="1"/>
</dbReference>
<evidence type="ECO:0000256" key="7">
    <source>
        <dbReference type="ARBA" id="ARBA00023180"/>
    </source>
</evidence>
<dbReference type="GO" id="GO:0051787">
    <property type="term" value="F:misfolded protein binding"/>
    <property type="evidence" value="ECO:0000318"/>
    <property type="project" value="GO_Central"/>
</dbReference>
<dbReference type="FunCoup" id="W5MYL6">
    <property type="interactions" value="756"/>
</dbReference>
<comment type="similarity">
    <text evidence="2 8">Belongs to the clusterin family.</text>
</comment>
<feature type="chain" id="PRO_5004868502" description="Clusterin" evidence="9">
    <location>
        <begin position="24"/>
        <end position="470"/>
    </location>
</feature>
<dbReference type="InterPro" id="IPR016014">
    <property type="entry name" value="Clusterin_N"/>
</dbReference>
<sequence>RSLKMRWLLVLVMCSTLLGVLQSIPRTNQEGLSKDTLKKLSKDGQKYVDEEMKKALFGVKQMKDIMEMNEEKHEHLMSSLRHSSEKKKGAVQLAKEVEQQLGVAEQHCQASLRSAWEECRPCLEQTCTSFYTSRCRRGFSTFTAKVEEFFSKMSSQFSSHDNQDLLFKQSPETFDTEVAQIENSFHQLLSEVNSLYEKSVMLVTKMQKQFDQALQAAFTSDLRSKELVEKPLYPSQQTPDSGFFEGLGLEDVLESFFDFGRNVFEEFSSVITQAFGDLQESVTEETNREKEGELSLQVLPSQSRQLCRDLHRQSSECWQFQSRCQSCQKASQGTECPSVTELHSELNEISYLVNVSSQQYEEVLQILQHHTEDTVGWLTNMAAYFGWVAELANSTVEPESVFTITTVVPHPQDGESNFDSDTTVEVNILNSPTFTLSVPGDLEIQDPDFVKYIAQEALGMYKQLVRQDAA</sequence>
<dbReference type="Ensembl" id="ENSLOCT00000013504.1">
    <property type="protein sequence ID" value="ENSLOCP00000013475.1"/>
    <property type="gene ID" value="ENSLOCG00000010985.1"/>
</dbReference>
<dbReference type="PANTHER" id="PTHR10970:SF2">
    <property type="entry name" value="CLUSTERIN-LIKE PROTEIN 1"/>
    <property type="match status" value="1"/>
</dbReference>
<dbReference type="STRING" id="7918.ENSLOCP00000013475"/>
<dbReference type="Proteomes" id="UP000018468">
    <property type="component" value="Linkage group LG9"/>
</dbReference>
<evidence type="ECO:0000313" key="13">
    <source>
        <dbReference type="Proteomes" id="UP000018468"/>
    </source>
</evidence>
<evidence type="ECO:0000256" key="5">
    <source>
        <dbReference type="ARBA" id="ARBA00023054"/>
    </source>
</evidence>
<evidence type="ECO:0000256" key="4">
    <source>
        <dbReference type="ARBA" id="ARBA00022729"/>
    </source>
</evidence>
<dbReference type="OMA" id="YLSEDCP"/>
<evidence type="ECO:0000259" key="10">
    <source>
        <dbReference type="SMART" id="SM00030"/>
    </source>
</evidence>
<evidence type="ECO:0000256" key="1">
    <source>
        <dbReference type="ARBA" id="ARBA00004613"/>
    </source>
</evidence>
<dbReference type="Bgee" id="ENSLOCG00000010985">
    <property type="expression patterns" value="Expressed in camera-type eye and 3 other cell types or tissues"/>
</dbReference>
<evidence type="ECO:0000313" key="12">
    <source>
        <dbReference type="Ensembl" id="ENSLOCP00000013475.1"/>
    </source>
</evidence>
<keyword evidence="13" id="KW-1185">Reference proteome</keyword>
<comment type="subcellular location">
    <subcellularLocation>
        <location evidence="1">Secreted</location>
    </subcellularLocation>
</comment>
<dbReference type="EMBL" id="AHAT01017628">
    <property type="status" value="NOT_ANNOTATED_CDS"/>
    <property type="molecule type" value="Genomic_DNA"/>
</dbReference>
<keyword evidence="7" id="KW-0325">Glycoprotein</keyword>
<reference evidence="13" key="1">
    <citation type="submission" date="2011-12" db="EMBL/GenBank/DDBJ databases">
        <title>The Draft Genome of Lepisosteus oculatus.</title>
        <authorList>
            <consortium name="The Broad Institute Genome Assembly &amp; Analysis Group"/>
            <consortium name="Computational R&amp;D Group"/>
            <consortium name="and Sequencing Platform"/>
            <person name="Di Palma F."/>
            <person name="Alfoldi J."/>
            <person name="Johnson J."/>
            <person name="Berlin A."/>
            <person name="Gnerre S."/>
            <person name="Jaffe D."/>
            <person name="MacCallum I."/>
            <person name="Young S."/>
            <person name="Walker B.J."/>
            <person name="Lander E.S."/>
            <person name="Lindblad-Toh K."/>
        </authorList>
    </citation>
    <scope>NUCLEOTIDE SEQUENCE [LARGE SCALE GENOMIC DNA]</scope>
</reference>
<dbReference type="HOGENOM" id="CLU_042162_0_0_1"/>
<evidence type="ECO:0000256" key="2">
    <source>
        <dbReference type="ARBA" id="ARBA00010069"/>
    </source>
</evidence>
<dbReference type="GeneTree" id="ENSGT00530000063668"/>
<name>W5MYL6_LEPOC</name>
<evidence type="ECO:0000256" key="9">
    <source>
        <dbReference type="SAM" id="SignalP"/>
    </source>
</evidence>
<dbReference type="SMART" id="SM00030">
    <property type="entry name" value="CLb"/>
    <property type="match status" value="1"/>
</dbReference>
<accession>W5MYL6</accession>
<reference evidence="12" key="3">
    <citation type="submission" date="2025-09" db="UniProtKB">
        <authorList>
            <consortium name="Ensembl"/>
        </authorList>
    </citation>
    <scope>IDENTIFICATION</scope>
</reference>